<evidence type="ECO:0000313" key="1">
    <source>
        <dbReference type="EMBL" id="NVE94597.1"/>
    </source>
</evidence>
<organism evidence="1 2">
    <name type="scientific">Altererythrobacter lutimaris</name>
    <dbReference type="NCBI Taxonomy" id="2743979"/>
    <lineage>
        <taxon>Bacteria</taxon>
        <taxon>Pseudomonadati</taxon>
        <taxon>Pseudomonadota</taxon>
        <taxon>Alphaproteobacteria</taxon>
        <taxon>Sphingomonadales</taxon>
        <taxon>Erythrobacteraceae</taxon>
        <taxon>Altererythrobacter</taxon>
    </lineage>
</organism>
<dbReference type="InterPro" id="IPR029063">
    <property type="entry name" value="SAM-dependent_MTases_sf"/>
</dbReference>
<dbReference type="EMBL" id="JABWTA010000001">
    <property type="protein sequence ID" value="NVE94597.1"/>
    <property type="molecule type" value="Genomic_DNA"/>
</dbReference>
<dbReference type="AlphaFoldDB" id="A0A850H627"/>
<dbReference type="CDD" id="cd02440">
    <property type="entry name" value="AdoMet_MTases"/>
    <property type="match status" value="1"/>
</dbReference>
<evidence type="ECO:0000313" key="2">
    <source>
        <dbReference type="Proteomes" id="UP000546031"/>
    </source>
</evidence>
<proteinExistence type="predicted"/>
<reference evidence="1 2" key="1">
    <citation type="submission" date="2020-06" db="EMBL/GenBank/DDBJ databases">
        <title>Altererythrobacter lutimaris sp. nov., a marine bacterium isolated from a tidal flat.</title>
        <authorList>
            <person name="Kim D."/>
            <person name="Yoo Y."/>
            <person name="Kim J.-J."/>
        </authorList>
    </citation>
    <scope>NUCLEOTIDE SEQUENCE [LARGE SCALE GENOMIC DNA]</scope>
    <source>
        <strain evidence="1 2">JGD-16</strain>
    </source>
</reference>
<gene>
    <name evidence="1" type="ORF">HUO12_06765</name>
</gene>
<accession>A0A850H627</accession>
<dbReference type="InterPro" id="IPR010342">
    <property type="entry name" value="DUF938"/>
</dbReference>
<name>A0A850H627_9SPHN</name>
<dbReference type="Pfam" id="PF06080">
    <property type="entry name" value="DUF938"/>
    <property type="match status" value="1"/>
</dbReference>
<keyword evidence="2" id="KW-1185">Reference proteome</keyword>
<dbReference type="Gene3D" id="3.40.50.150">
    <property type="entry name" value="Vaccinia Virus protein VP39"/>
    <property type="match status" value="1"/>
</dbReference>
<dbReference type="PANTHER" id="PTHR20974">
    <property type="entry name" value="UPF0585 PROTEIN CG18661"/>
    <property type="match status" value="1"/>
</dbReference>
<comment type="caution">
    <text evidence="1">The sequence shown here is derived from an EMBL/GenBank/DDBJ whole genome shotgun (WGS) entry which is preliminary data.</text>
</comment>
<sequence>MNDAKRHAPATLRNREVIADVLAKELPSTGTVLEVASGSGEHAVYFAERLPHLIWQPSDFQEEALASIIAWQSEQGGANLKWPTVIDAAKPENWEVRSADAIFCANMVHIAPWSVTEGLFQGAGRLLATGAPLILYGPYYEDGVEPAPSNLAFDESLKARDPEWGIRQINAVDALAAQHDFKRTARHEMPANNLTLVYRKN</sequence>
<dbReference type="PANTHER" id="PTHR20974:SF0">
    <property type="entry name" value="UPF0585 PROTEIN CG18661"/>
    <property type="match status" value="1"/>
</dbReference>
<dbReference type="Proteomes" id="UP000546031">
    <property type="component" value="Unassembled WGS sequence"/>
</dbReference>
<dbReference type="RefSeq" id="WP_176272859.1">
    <property type="nucleotide sequence ID" value="NZ_JABWTA010000001.1"/>
</dbReference>
<dbReference type="SUPFAM" id="SSF53335">
    <property type="entry name" value="S-adenosyl-L-methionine-dependent methyltransferases"/>
    <property type="match status" value="1"/>
</dbReference>
<protein>
    <submittedName>
        <fullName evidence="1">DUF938 domain-containing protein</fullName>
    </submittedName>
</protein>